<evidence type="ECO:0000256" key="1">
    <source>
        <dbReference type="ARBA" id="ARBA00004609"/>
    </source>
</evidence>
<name>A0ABR3P9B0_9PEZI</name>
<comment type="subcellular location">
    <subcellularLocation>
        <location evidence="1 5">Cell membrane</location>
        <topology evidence="1 5">Lipid-anchor</topology>
        <topology evidence="1 5">GPI-anchor</topology>
    </subcellularLocation>
</comment>
<dbReference type="Gene3D" id="3.20.20.80">
    <property type="entry name" value="Glycosidases"/>
    <property type="match status" value="1"/>
</dbReference>
<evidence type="ECO:0000256" key="5">
    <source>
        <dbReference type="RuleBase" id="RU361209"/>
    </source>
</evidence>
<keyword evidence="3 5" id="KW-0732">Signal</keyword>
<dbReference type="InterPro" id="IPR004886">
    <property type="entry name" value="Glucanosyltransferase"/>
</dbReference>
<evidence type="ECO:0000256" key="3">
    <source>
        <dbReference type="ARBA" id="ARBA00022729"/>
    </source>
</evidence>
<keyword evidence="5" id="KW-0472">Membrane</keyword>
<dbReference type="EC" id="2.4.1.-" evidence="5"/>
<dbReference type="PANTHER" id="PTHR31468:SF4">
    <property type="entry name" value="1,3-BETA-GLUCANOSYLTRANSFERASE GAS3-RELATED"/>
    <property type="match status" value="1"/>
</dbReference>
<dbReference type="PANTHER" id="PTHR31468">
    <property type="entry name" value="1,3-BETA-GLUCANOSYLTRANSFERASE GAS1"/>
    <property type="match status" value="1"/>
</dbReference>
<evidence type="ECO:0000256" key="4">
    <source>
        <dbReference type="ARBA" id="ARBA00023180"/>
    </source>
</evidence>
<keyword evidence="5" id="KW-0336">GPI-anchor</keyword>
<evidence type="ECO:0000256" key="6">
    <source>
        <dbReference type="SAM" id="MobiDB-lite"/>
    </source>
</evidence>
<evidence type="ECO:0000256" key="2">
    <source>
        <dbReference type="ARBA" id="ARBA00007528"/>
    </source>
</evidence>
<organism evidence="7 8">
    <name type="scientific">Neodothiora populina</name>
    <dbReference type="NCBI Taxonomy" id="2781224"/>
    <lineage>
        <taxon>Eukaryota</taxon>
        <taxon>Fungi</taxon>
        <taxon>Dikarya</taxon>
        <taxon>Ascomycota</taxon>
        <taxon>Pezizomycotina</taxon>
        <taxon>Dothideomycetes</taxon>
        <taxon>Dothideomycetidae</taxon>
        <taxon>Dothideales</taxon>
        <taxon>Dothioraceae</taxon>
        <taxon>Neodothiora</taxon>
    </lineage>
</organism>
<dbReference type="InterPro" id="IPR017853">
    <property type="entry name" value="GH"/>
</dbReference>
<evidence type="ECO:0000313" key="8">
    <source>
        <dbReference type="Proteomes" id="UP001562354"/>
    </source>
</evidence>
<reference evidence="7 8" key="1">
    <citation type="submission" date="2024-07" db="EMBL/GenBank/DDBJ databases">
        <title>Draft sequence of the Neodothiora populina.</title>
        <authorList>
            <person name="Drown D.D."/>
            <person name="Schuette U.S."/>
            <person name="Buechlein A.B."/>
            <person name="Rusch D.R."/>
            <person name="Winton L.W."/>
            <person name="Adams G.A."/>
        </authorList>
    </citation>
    <scope>NUCLEOTIDE SEQUENCE [LARGE SCALE GENOMIC DNA]</scope>
    <source>
        <strain evidence="7 8">CPC 39397</strain>
    </source>
</reference>
<accession>A0ABR3P9B0</accession>
<feature type="chain" id="PRO_5044993061" description="1,3-beta-glucanosyltransferase" evidence="5">
    <location>
        <begin position="21"/>
        <end position="504"/>
    </location>
</feature>
<dbReference type="GeneID" id="95976807"/>
<protein>
    <recommendedName>
        <fullName evidence="5">1,3-beta-glucanosyltransferase</fullName>
        <ecNumber evidence="5">2.4.1.-</ecNumber>
    </recommendedName>
</protein>
<comment type="caution">
    <text evidence="7">The sequence shown here is derived from an EMBL/GenBank/DDBJ whole genome shotgun (WGS) entry which is preliminary data.</text>
</comment>
<gene>
    <name evidence="7" type="ORF">AAFC00_003105</name>
</gene>
<keyword evidence="4" id="KW-0325">Glycoprotein</keyword>
<sequence length="504" mass="52899">MRVSIATTACLLSAISTVYAVNTIEVRGQDFVDSVTNDRFVIIGVDYQPGGQGAYGEANSQDPLSNATACLRDAALMQELGVNTIRTYNVDPTLNHDECASIFDSVGIYMILDVNSPLSGESIDRSNPYGTYSTSYLEHIFSVVESFKSYPNTLAFFAGNEVINDIPTAQNGNPNVMRAVVRDIKNYLKNNSPRQIPVGYSAADVREVLQDTWEYMQCAIDGDESDMSRSDFFGLNSYSWCGGDATFSSAGYDVLATMFANTSVPVFFSEYGCNEVTPRVFDEVQALYSPEMTVMSGGLIYEWSQEPSNYGLVTIYSNGSLQLLGDFAALQGQYNKVNVTLLENSNATATGIAPPTCASSLISDDGFSSDFDIPSPPDGAEDVISSGISNAPTGSIVPVTRTQVDLPIYATNGALINDLVIRASNGSNTPSGEDTGSKASASPSSSASSASSASRTQSDTPTSTGSSGASSAATATSTGAANALVGIRASGALAVLLGAGMLAL</sequence>
<dbReference type="RefSeq" id="XP_069199032.1">
    <property type="nucleotide sequence ID" value="XM_069342529.1"/>
</dbReference>
<keyword evidence="5" id="KW-0449">Lipoprotein</keyword>
<feature type="signal peptide" evidence="5">
    <location>
        <begin position="1"/>
        <end position="20"/>
    </location>
</feature>
<keyword evidence="5" id="KW-0808">Transferase</keyword>
<dbReference type="Pfam" id="PF03198">
    <property type="entry name" value="Glyco_hydro_72"/>
    <property type="match status" value="1"/>
</dbReference>
<dbReference type="SUPFAM" id="SSF51445">
    <property type="entry name" value="(Trans)glycosidases"/>
    <property type="match status" value="1"/>
</dbReference>
<dbReference type="EMBL" id="JBFMKM010000012">
    <property type="protein sequence ID" value="KAL1302756.1"/>
    <property type="molecule type" value="Genomic_DNA"/>
</dbReference>
<evidence type="ECO:0000313" key="7">
    <source>
        <dbReference type="EMBL" id="KAL1302756.1"/>
    </source>
</evidence>
<feature type="region of interest" description="Disordered" evidence="6">
    <location>
        <begin position="426"/>
        <end position="473"/>
    </location>
</feature>
<comment type="function">
    <text evidence="5">Splits internally a 1,3-beta-glucan molecule and transfers the newly generated reducing end (the donor) to the non-reducing end of another 1,3-beta-glucan molecule (the acceptor) forming a 1,3-beta linkage, resulting in the elongation of 1,3-beta-glucan chains in the cell wall.</text>
</comment>
<dbReference type="Proteomes" id="UP001562354">
    <property type="component" value="Unassembled WGS sequence"/>
</dbReference>
<proteinExistence type="inferred from homology"/>
<comment type="similarity">
    <text evidence="2 5">Belongs to the glycosyl hydrolase 72 family.</text>
</comment>
<feature type="compositionally biased region" description="Low complexity" evidence="6">
    <location>
        <begin position="437"/>
        <end position="454"/>
    </location>
</feature>
<feature type="compositionally biased region" description="Low complexity" evidence="6">
    <location>
        <begin position="462"/>
        <end position="473"/>
    </location>
</feature>
<keyword evidence="8" id="KW-1185">Reference proteome</keyword>